<gene>
    <name evidence="2" type="ORF">AMECASPLE_037614</name>
</gene>
<reference evidence="2 3" key="1">
    <citation type="submission" date="2021-06" db="EMBL/GenBank/DDBJ databases">
        <authorList>
            <person name="Palmer J.M."/>
        </authorList>
    </citation>
    <scope>NUCLEOTIDE SEQUENCE [LARGE SCALE GENOMIC DNA]</scope>
    <source>
        <strain evidence="2 3">AS_MEX2019</strain>
        <tissue evidence="2">Muscle</tissue>
    </source>
</reference>
<protein>
    <submittedName>
        <fullName evidence="2">Uncharacterized protein</fullName>
    </submittedName>
</protein>
<evidence type="ECO:0000313" key="2">
    <source>
        <dbReference type="EMBL" id="MEQ2297727.1"/>
    </source>
</evidence>
<evidence type="ECO:0000313" key="3">
    <source>
        <dbReference type="Proteomes" id="UP001469553"/>
    </source>
</evidence>
<keyword evidence="1" id="KW-0175">Coiled coil</keyword>
<dbReference type="EMBL" id="JAHRIP010044073">
    <property type="protein sequence ID" value="MEQ2297727.1"/>
    <property type="molecule type" value="Genomic_DNA"/>
</dbReference>
<accession>A0ABV0YVL5</accession>
<comment type="caution">
    <text evidence="2">The sequence shown here is derived from an EMBL/GenBank/DDBJ whole genome shotgun (WGS) entry which is preliminary data.</text>
</comment>
<keyword evidence="3" id="KW-1185">Reference proteome</keyword>
<proteinExistence type="predicted"/>
<dbReference type="Proteomes" id="UP001469553">
    <property type="component" value="Unassembled WGS sequence"/>
</dbReference>
<organism evidence="2 3">
    <name type="scientific">Ameca splendens</name>
    <dbReference type="NCBI Taxonomy" id="208324"/>
    <lineage>
        <taxon>Eukaryota</taxon>
        <taxon>Metazoa</taxon>
        <taxon>Chordata</taxon>
        <taxon>Craniata</taxon>
        <taxon>Vertebrata</taxon>
        <taxon>Euteleostomi</taxon>
        <taxon>Actinopterygii</taxon>
        <taxon>Neopterygii</taxon>
        <taxon>Teleostei</taxon>
        <taxon>Neoteleostei</taxon>
        <taxon>Acanthomorphata</taxon>
        <taxon>Ovalentaria</taxon>
        <taxon>Atherinomorphae</taxon>
        <taxon>Cyprinodontiformes</taxon>
        <taxon>Goodeidae</taxon>
        <taxon>Ameca</taxon>
    </lineage>
</organism>
<sequence length="140" mass="15656">MGVTEGFPDKPKLTFSTTKPDIVKDRVSSALQILESSANLFCQSFDMMNLVDDEEQEQELSQSMDQATGEQWNNQVPEFSTALEEKRQENAELRKQFQSLMVALQCKPAAHQPLFPPPPPQGVYSGGYGHYQLPTKAAAY</sequence>
<evidence type="ECO:0000256" key="1">
    <source>
        <dbReference type="SAM" id="Coils"/>
    </source>
</evidence>
<name>A0ABV0YVL5_9TELE</name>
<feature type="coiled-coil region" evidence="1">
    <location>
        <begin position="76"/>
        <end position="103"/>
    </location>
</feature>